<evidence type="ECO:0000313" key="2">
    <source>
        <dbReference type="Proteomes" id="UP000070366"/>
    </source>
</evidence>
<protein>
    <submittedName>
        <fullName evidence="1">Uncharacterized protein</fullName>
    </submittedName>
</protein>
<dbReference type="AlphaFoldDB" id="A0A136Q1R7"/>
<dbReference type="STRING" id="626937.HMPREF3293_02689"/>
<proteinExistence type="predicted"/>
<dbReference type="EMBL" id="LSZW01000064">
    <property type="protein sequence ID" value="KXK64609.1"/>
    <property type="molecule type" value="Genomic_DNA"/>
</dbReference>
<keyword evidence="2" id="KW-1185">Reference proteome</keyword>
<sequence length="83" mass="9371">MIIHTKKLYNKISKNSSIYSLTIHRFPVYDNTVLQQPNDISQTADRCRAGLTQNILWGTAVFRSRFVPGRAAGCEISSKNKTV</sequence>
<evidence type="ECO:0000313" key="1">
    <source>
        <dbReference type="EMBL" id="KXK64609.1"/>
    </source>
</evidence>
<reference evidence="1 2" key="1">
    <citation type="submission" date="2016-02" db="EMBL/GenBank/DDBJ databases">
        <authorList>
            <person name="Wen L."/>
            <person name="He K."/>
            <person name="Yang H."/>
        </authorList>
    </citation>
    <scope>NUCLEOTIDE SEQUENCE [LARGE SCALE GENOMIC DNA]</scope>
    <source>
        <strain evidence="1 2">DSM 22607</strain>
    </source>
</reference>
<name>A0A136Q1R7_9FIRM</name>
<dbReference type="Proteomes" id="UP000070366">
    <property type="component" value="Unassembled WGS sequence"/>
</dbReference>
<organism evidence="1 2">
    <name type="scientific">Christensenella minuta</name>
    <dbReference type="NCBI Taxonomy" id="626937"/>
    <lineage>
        <taxon>Bacteria</taxon>
        <taxon>Bacillati</taxon>
        <taxon>Bacillota</taxon>
        <taxon>Clostridia</taxon>
        <taxon>Christensenellales</taxon>
        <taxon>Christensenellaceae</taxon>
        <taxon>Christensenella</taxon>
    </lineage>
</organism>
<comment type="caution">
    <text evidence="1">The sequence shown here is derived from an EMBL/GenBank/DDBJ whole genome shotgun (WGS) entry which is preliminary data.</text>
</comment>
<accession>A0A136Q1R7</accession>
<gene>
    <name evidence="1" type="ORF">HMPREF3293_02689</name>
</gene>